<dbReference type="SUPFAM" id="SSF53474">
    <property type="entry name" value="alpha/beta-Hydrolases"/>
    <property type="match status" value="1"/>
</dbReference>
<evidence type="ECO:0000313" key="6">
    <source>
        <dbReference type="EMBL" id="GMR43065.1"/>
    </source>
</evidence>
<dbReference type="InterPro" id="IPR029058">
    <property type="entry name" value="AB_hydrolase_fold"/>
</dbReference>
<dbReference type="InterPro" id="IPR019826">
    <property type="entry name" value="Carboxylesterase_B_AS"/>
</dbReference>
<evidence type="ECO:0000313" key="7">
    <source>
        <dbReference type="Proteomes" id="UP001328107"/>
    </source>
</evidence>
<dbReference type="Gene3D" id="3.40.50.1820">
    <property type="entry name" value="alpha/beta hydrolase"/>
    <property type="match status" value="1"/>
</dbReference>
<dbReference type="GO" id="GO:0052689">
    <property type="term" value="F:carboxylic ester hydrolase activity"/>
    <property type="evidence" value="ECO:0007669"/>
    <property type="project" value="UniProtKB-KW"/>
</dbReference>
<keyword evidence="7" id="KW-1185">Reference proteome</keyword>
<dbReference type="Proteomes" id="UP001328107">
    <property type="component" value="Unassembled WGS sequence"/>
</dbReference>
<gene>
    <name evidence="6" type="ORF">PMAYCL1PPCAC_13260</name>
</gene>
<evidence type="ECO:0000256" key="1">
    <source>
        <dbReference type="ARBA" id="ARBA00005964"/>
    </source>
</evidence>
<proteinExistence type="inferred from homology"/>
<evidence type="ECO:0000256" key="4">
    <source>
        <dbReference type="RuleBase" id="RU361235"/>
    </source>
</evidence>
<accession>A0AAN4ZTQ5</accession>
<feature type="non-terminal residue" evidence="6">
    <location>
        <position position="1"/>
    </location>
</feature>
<feature type="domain" description="Carboxylesterase type B" evidence="5">
    <location>
        <begin position="11"/>
        <end position="517"/>
    </location>
</feature>
<name>A0AAN4ZTQ5_9BILA</name>
<keyword evidence="2" id="KW-0719">Serine esterase</keyword>
<dbReference type="Pfam" id="PF00135">
    <property type="entry name" value="COesterase"/>
    <property type="match status" value="1"/>
</dbReference>
<comment type="caution">
    <text evidence="6">The sequence shown here is derived from an EMBL/GenBank/DDBJ whole genome shotgun (WGS) entry which is preliminary data.</text>
</comment>
<dbReference type="AlphaFoldDB" id="A0AAN4ZTQ5"/>
<evidence type="ECO:0000259" key="5">
    <source>
        <dbReference type="Pfam" id="PF00135"/>
    </source>
</evidence>
<evidence type="ECO:0000256" key="2">
    <source>
        <dbReference type="ARBA" id="ARBA00022487"/>
    </source>
</evidence>
<comment type="similarity">
    <text evidence="1 4">Belongs to the type-B carboxylesterase/lipase family.</text>
</comment>
<dbReference type="PANTHER" id="PTHR44590:SF3">
    <property type="entry name" value="CARBOXYLESTERASE TYPE B DOMAIN-CONTAINING PROTEIN"/>
    <property type="match status" value="1"/>
</dbReference>
<dbReference type="EMBL" id="BTRK01000003">
    <property type="protein sequence ID" value="GMR43065.1"/>
    <property type="molecule type" value="Genomic_DNA"/>
</dbReference>
<organism evidence="6 7">
    <name type="scientific">Pristionchus mayeri</name>
    <dbReference type="NCBI Taxonomy" id="1317129"/>
    <lineage>
        <taxon>Eukaryota</taxon>
        <taxon>Metazoa</taxon>
        <taxon>Ecdysozoa</taxon>
        <taxon>Nematoda</taxon>
        <taxon>Chromadorea</taxon>
        <taxon>Rhabditida</taxon>
        <taxon>Rhabditina</taxon>
        <taxon>Diplogasteromorpha</taxon>
        <taxon>Diplogasteroidea</taxon>
        <taxon>Neodiplogasteridae</taxon>
        <taxon>Pristionchus</taxon>
    </lineage>
</organism>
<protein>
    <recommendedName>
        <fullName evidence="4">Carboxylic ester hydrolase</fullName>
        <ecNumber evidence="4">3.1.1.-</ecNumber>
    </recommendedName>
</protein>
<evidence type="ECO:0000256" key="3">
    <source>
        <dbReference type="ARBA" id="ARBA00022801"/>
    </source>
</evidence>
<dbReference type="InterPro" id="IPR002018">
    <property type="entry name" value="CarbesteraseB"/>
</dbReference>
<keyword evidence="3 4" id="KW-0378">Hydrolase</keyword>
<dbReference type="PANTHER" id="PTHR44590">
    <property type="entry name" value="CARBOXYLIC ESTER HYDROLASE-RELATED"/>
    <property type="match status" value="1"/>
</dbReference>
<dbReference type="EC" id="3.1.1.-" evidence="4"/>
<dbReference type="PROSITE" id="PS00122">
    <property type="entry name" value="CARBOXYLESTERASE_B_1"/>
    <property type="match status" value="1"/>
</dbReference>
<reference evidence="7" key="1">
    <citation type="submission" date="2022-10" db="EMBL/GenBank/DDBJ databases">
        <title>Genome assembly of Pristionchus species.</title>
        <authorList>
            <person name="Yoshida K."/>
            <person name="Sommer R.J."/>
        </authorList>
    </citation>
    <scope>NUCLEOTIDE SEQUENCE [LARGE SCALE GENOMIC DNA]</scope>
    <source>
        <strain evidence="7">RS5460</strain>
    </source>
</reference>
<sequence>RMGSFHSCPDSRVVQTHYGKIVGRRLFTKGEKSVDAFQGIPYAKPPVDNLRFRKPEPPEPWEGIFEAKAFGNRAIQKDLLFFDNWRKGKTSEDCLLLNVFSPSWQPPAGGFPVMVFIHGGGFSMDSSITYGDIGICERLCMKDVIFITVQYRLGYLGFWSTGDSTCPGNFGLWDQTEALKWIQLNIVAFGGNKDNVTILGQSAGGASVDFLSLSPHSNHLFHKVIPMAGTSSAKWALSPSMKLQCEKKALRLGCDWKSNEDLMSQLRDLPESAFAISMIGADTEKEADLECTPVIDGDFLPSSVEEMRKVAPPKPRMTGVAKAEGLLFLVTLKSSVTKLKKLLYRALPKELPNRDLVHSDFLSKYIDLETKQDTDTVYRAMNEVYSDFSMNAPTLKQIRQTLETHPDAPVYNYVFSHINPKAWGPFRWYLSFLEASHCHELPYLFNKGIVFGYSFTEEDDQMAEIFSTAFTNFAKYGDPNGAPGANDLPVRWEPATKDHPERHYNFDLQPELAHSYFKGRPAELLKIQKLADTNSSKL</sequence>